<reference evidence="1 2" key="1">
    <citation type="submission" date="2014-04" db="EMBL/GenBank/DDBJ databases">
        <title>Genome evolution of avian class.</title>
        <authorList>
            <person name="Zhang G."/>
            <person name="Li C."/>
        </authorList>
    </citation>
    <scope>NUCLEOTIDE SEQUENCE [LARGE SCALE GENOMIC DNA]</scope>
    <source>
        <strain evidence="1">BGI_N324</strain>
    </source>
</reference>
<evidence type="ECO:0000313" key="2">
    <source>
        <dbReference type="Proteomes" id="UP000053330"/>
    </source>
</evidence>
<dbReference type="AlphaFoldDB" id="A0A091KIY7"/>
<keyword evidence="2" id="KW-1185">Reference proteome</keyword>
<feature type="non-terminal residue" evidence="1">
    <location>
        <position position="1"/>
    </location>
</feature>
<gene>
    <name evidence="1" type="ORF">N324_12595</name>
</gene>
<dbReference type="EMBL" id="KK743477">
    <property type="protein sequence ID" value="KFP39473.1"/>
    <property type="molecule type" value="Genomic_DNA"/>
</dbReference>
<name>A0A091KIY7_9AVES</name>
<evidence type="ECO:0000313" key="1">
    <source>
        <dbReference type="EMBL" id="KFP39473.1"/>
    </source>
</evidence>
<protein>
    <submittedName>
        <fullName evidence="1">Uncharacterized protein</fullName>
    </submittedName>
</protein>
<organism evidence="1 2">
    <name type="scientific">Chlamydotis macqueenii</name>
    <name type="common">Macqueen's bustard</name>
    <dbReference type="NCBI Taxonomy" id="187382"/>
    <lineage>
        <taxon>Eukaryota</taxon>
        <taxon>Metazoa</taxon>
        <taxon>Chordata</taxon>
        <taxon>Craniata</taxon>
        <taxon>Vertebrata</taxon>
        <taxon>Euteleostomi</taxon>
        <taxon>Archelosauria</taxon>
        <taxon>Archosauria</taxon>
        <taxon>Dinosauria</taxon>
        <taxon>Saurischia</taxon>
        <taxon>Theropoda</taxon>
        <taxon>Coelurosauria</taxon>
        <taxon>Aves</taxon>
        <taxon>Neognathae</taxon>
        <taxon>Neoaves</taxon>
        <taxon>Otidimorphae</taxon>
        <taxon>Otidiformes</taxon>
        <taxon>Otididae</taxon>
        <taxon>Chlamydotis</taxon>
    </lineage>
</organism>
<sequence>ADVRCESRRKIARRVVHWNRRTGTCTPVFCWRGLCQRRTSIERNCRFKLAFNLLQKDFMYTRGTWVLTVW</sequence>
<accession>A0A091KIY7</accession>
<dbReference type="Proteomes" id="UP000053330">
    <property type="component" value="Unassembled WGS sequence"/>
</dbReference>
<feature type="non-terminal residue" evidence="1">
    <location>
        <position position="70"/>
    </location>
</feature>
<proteinExistence type="predicted"/>